<proteinExistence type="predicted"/>
<evidence type="ECO:0000256" key="1">
    <source>
        <dbReference type="SAM" id="SignalP"/>
    </source>
</evidence>
<keyword evidence="1" id="KW-0732">Signal</keyword>
<reference evidence="2 3" key="1">
    <citation type="journal article" date="2015" name="Int. J. Syst. Evol. Microbiol.">
        <title>Mariniphaga sediminis sp. nov., isolated from coastal sediment.</title>
        <authorList>
            <person name="Wang F.Q."/>
            <person name="Shen Q.Y."/>
            <person name="Chen G.J."/>
            <person name="Du Z.J."/>
        </authorList>
    </citation>
    <scope>NUCLEOTIDE SEQUENCE [LARGE SCALE GENOMIC DNA]</scope>
    <source>
        <strain evidence="2 3">SY21</strain>
    </source>
</reference>
<dbReference type="Proteomes" id="UP000266441">
    <property type="component" value="Unassembled WGS sequence"/>
</dbReference>
<evidence type="ECO:0008006" key="4">
    <source>
        <dbReference type="Google" id="ProtNLM"/>
    </source>
</evidence>
<keyword evidence="3" id="KW-1185">Reference proteome</keyword>
<accession>A0A399D6Y1</accession>
<feature type="chain" id="PRO_5017229854" description="DUF5107 domain-containing protein" evidence="1">
    <location>
        <begin position="23"/>
        <end position="605"/>
    </location>
</feature>
<dbReference type="OrthoDB" id="1405334at2"/>
<dbReference type="RefSeq" id="WP_119347944.1">
    <property type="nucleotide sequence ID" value="NZ_QWET01000001.1"/>
</dbReference>
<dbReference type="EMBL" id="QWET01000001">
    <property type="protein sequence ID" value="RIH66918.1"/>
    <property type="molecule type" value="Genomic_DNA"/>
</dbReference>
<evidence type="ECO:0000313" key="2">
    <source>
        <dbReference type="EMBL" id="RIH66918.1"/>
    </source>
</evidence>
<gene>
    <name evidence="2" type="ORF">D1164_00335</name>
</gene>
<comment type="caution">
    <text evidence="2">The sequence shown here is derived from an EMBL/GenBank/DDBJ whole genome shotgun (WGS) entry which is preliminary data.</text>
</comment>
<organism evidence="2 3">
    <name type="scientific">Mariniphaga sediminis</name>
    <dbReference type="NCBI Taxonomy" id="1628158"/>
    <lineage>
        <taxon>Bacteria</taxon>
        <taxon>Pseudomonadati</taxon>
        <taxon>Bacteroidota</taxon>
        <taxon>Bacteroidia</taxon>
        <taxon>Marinilabiliales</taxon>
        <taxon>Prolixibacteraceae</taxon>
        <taxon>Mariniphaga</taxon>
    </lineage>
</organism>
<sequence length="605" mass="69192">MKKTLFAIVLCVSLTVSMNTEAKKSEPSLKIEHIELGYPVPAIPFYHFKTTLELPEASIIEVEAAVNGKTMRFVNLYRGDVEEEENKPALTHRPPSGYALSQDNTLYKKPVITGWLMWQPGEEYDIKITVRLKKSAKPSPDDRFISKTVRLTAPSGANVFDTAWKNYKSVVLSETAGIDRKQEPVEVLLPFYPDEANDLKREIRVVAVNPVDFSLSEVPSQVYDIQQYIEEDNLEPLEEGQPKRHIPLWMPTVTCRVSFLADVAAKTSQVYLVYYNNEKAMAKIYQTDLRVQGELPGLSIDNNHFNAVLHPKSGHLDQITLKKKPESPLFHRMETNGAIHWNPGIYVPPRAWTHTADWKYDQNVHSISGAVMATSEAWGALREVPEVDASVRYQFFPGVPYFVSTTTMRINETVQTIALRNAEIVFKRELMTHAGWYDVIRDSIITYDVGNMADLTDLKMEADVPWITFYNEETGIGFAGIKLEYANAGLESRTRLLNPYFYITGGPWIYWSRALSLSFLASNMQQVIPAMKGSMFLEKWAYLVYEADKEDPYRQVLEWKKKLTNPLRVQLVEEVDERVSKSLIEIYMDEGKTGWEERDTGKHEH</sequence>
<feature type="signal peptide" evidence="1">
    <location>
        <begin position="1"/>
        <end position="22"/>
    </location>
</feature>
<name>A0A399D6Y1_9BACT</name>
<protein>
    <recommendedName>
        <fullName evidence="4">DUF5107 domain-containing protein</fullName>
    </recommendedName>
</protein>
<dbReference type="AlphaFoldDB" id="A0A399D6Y1"/>
<evidence type="ECO:0000313" key="3">
    <source>
        <dbReference type="Proteomes" id="UP000266441"/>
    </source>
</evidence>